<dbReference type="EMBL" id="NRSZ01000276">
    <property type="protein sequence ID" value="PNY28350.1"/>
    <property type="molecule type" value="Genomic_DNA"/>
</dbReference>
<comment type="function">
    <text evidence="5">Phosphodiesterase responsible for the U6 snRNA 3' end processing. Acts as an exoribonuclease (RNase) responsible for trimming the poly(U) tract of the last nucleotides in the pre-U6 snRNA molecule, leading to the formation of mature U6 snRNA.</text>
</comment>
<gene>
    <name evidence="5" type="primary">USB1</name>
    <name evidence="7" type="ORF">TCAP_01726</name>
</gene>
<proteinExistence type="inferred from homology"/>
<dbReference type="EC" id="3.1.4.-" evidence="5"/>
<dbReference type="Proteomes" id="UP000236621">
    <property type="component" value="Unassembled WGS sequence"/>
</dbReference>
<keyword evidence="1 5" id="KW-0540">Nuclease</keyword>
<comment type="similarity">
    <text evidence="5">Belongs to the 2H phosphoesterase superfamily. USB1 family.</text>
</comment>
<dbReference type="GO" id="GO:1990838">
    <property type="term" value="F:poly(U)-specific exoribonuclease activity, producing 3' uridine cyclic phosphate ends"/>
    <property type="evidence" value="ECO:0007669"/>
    <property type="project" value="UniProtKB-UniRule"/>
</dbReference>
<sequence length="313" mass="33292">MALVDYSSSSAAGSDTEREPRQPPAKRRKDGSASSEEVVSGASESAMPAMPPLPPAFHDLYASTVRHSVVDDRGLHQGRRRQNPHVPGNWPSHLYVEWHPTKAQHDTLDELVGLVGAELGDDVELHSSLTSDLGAPLPLHISLSRPLSLPTADKEAFLEKLTHALGGGGADAFAVRPGGLAWYPSPDSGRTFLTLGVATSGTHGDAEPAGDDPANAEPTNAELTALLRRCNAVATLFDQPPLYQGKRGEAVGSAFHVSIGWTFGLPDEQAARRALRLPGRARFRGLRAWAIEVSGVKAKIGNVVSHIALARCR</sequence>
<dbReference type="HAMAP" id="MF_03040">
    <property type="entry name" value="USB1"/>
    <property type="match status" value="1"/>
</dbReference>
<evidence type="ECO:0000256" key="6">
    <source>
        <dbReference type="SAM" id="MobiDB-lite"/>
    </source>
</evidence>
<feature type="active site" description="Proton donor/acceptor" evidence="5">
    <location>
        <position position="140"/>
    </location>
</feature>
<evidence type="ECO:0000256" key="4">
    <source>
        <dbReference type="ARBA" id="ARBA00023242"/>
    </source>
</evidence>
<dbReference type="Gene3D" id="3.90.1140.10">
    <property type="entry name" value="Cyclic phosphodiesterase"/>
    <property type="match status" value="1"/>
</dbReference>
<organism evidence="7 8">
    <name type="scientific">Tolypocladium capitatum</name>
    <dbReference type="NCBI Taxonomy" id="45235"/>
    <lineage>
        <taxon>Eukaryota</taxon>
        <taxon>Fungi</taxon>
        <taxon>Dikarya</taxon>
        <taxon>Ascomycota</taxon>
        <taxon>Pezizomycotina</taxon>
        <taxon>Sordariomycetes</taxon>
        <taxon>Hypocreomycetidae</taxon>
        <taxon>Hypocreales</taxon>
        <taxon>Ophiocordycipitaceae</taxon>
        <taxon>Tolypocladium</taxon>
    </lineage>
</organism>
<evidence type="ECO:0000256" key="5">
    <source>
        <dbReference type="HAMAP-Rule" id="MF_03040"/>
    </source>
</evidence>
<comment type="subcellular location">
    <subcellularLocation>
        <location evidence="5">Nucleus</location>
    </subcellularLocation>
</comment>
<evidence type="ECO:0000256" key="2">
    <source>
        <dbReference type="ARBA" id="ARBA00022801"/>
    </source>
</evidence>
<keyword evidence="2 5" id="KW-0378">Hydrolase</keyword>
<comment type="caution">
    <text evidence="7">The sequence shown here is derived from an EMBL/GenBank/DDBJ whole genome shotgun (WGS) entry which is preliminary data.</text>
</comment>
<dbReference type="OrthoDB" id="49151at2759"/>
<dbReference type="AlphaFoldDB" id="A0A2K3QLF0"/>
<keyword evidence="4 5" id="KW-0539">Nucleus</keyword>
<dbReference type="PANTHER" id="PTHR13522">
    <property type="entry name" value="U6 SNRNA PHOSPHODIESTERASE 1"/>
    <property type="match status" value="1"/>
</dbReference>
<feature type="compositionally biased region" description="Polar residues" evidence="6">
    <location>
        <begin position="1"/>
        <end position="13"/>
    </location>
</feature>
<evidence type="ECO:0000313" key="7">
    <source>
        <dbReference type="EMBL" id="PNY28350.1"/>
    </source>
</evidence>
<evidence type="ECO:0000256" key="3">
    <source>
        <dbReference type="ARBA" id="ARBA00023239"/>
    </source>
</evidence>
<keyword evidence="8" id="KW-1185">Reference proteome</keyword>
<dbReference type="GO" id="GO:0005634">
    <property type="term" value="C:nucleus"/>
    <property type="evidence" value="ECO:0007669"/>
    <property type="project" value="UniProtKB-SubCell"/>
</dbReference>
<name>A0A2K3QLF0_9HYPO</name>
<feature type="region of interest" description="Disordered" evidence="6">
    <location>
        <begin position="1"/>
        <end position="51"/>
    </location>
</feature>
<dbReference type="PANTHER" id="PTHR13522:SF3">
    <property type="entry name" value="U6 SNRNA PHOSPHODIESTERASE 1"/>
    <property type="match status" value="1"/>
</dbReference>
<evidence type="ECO:0000256" key="1">
    <source>
        <dbReference type="ARBA" id="ARBA00022722"/>
    </source>
</evidence>
<dbReference type="GO" id="GO:0034477">
    <property type="term" value="P:U6 snRNA 3'-end processing"/>
    <property type="evidence" value="ECO:0007669"/>
    <property type="project" value="UniProtKB-UniRule"/>
</dbReference>
<dbReference type="Pfam" id="PF09749">
    <property type="entry name" value="HVSL"/>
    <property type="match status" value="1"/>
</dbReference>
<reference evidence="7 8" key="1">
    <citation type="submission" date="2017-08" db="EMBL/GenBank/DDBJ databases">
        <title>Harnessing the power of phylogenomics to disentangle the directionality and signatures of interkingdom host jumping in the parasitic fungal genus Tolypocladium.</title>
        <authorList>
            <person name="Quandt C.A."/>
            <person name="Patterson W."/>
            <person name="Spatafora J.W."/>
        </authorList>
    </citation>
    <scope>NUCLEOTIDE SEQUENCE [LARGE SCALE GENOMIC DNA]</scope>
    <source>
        <strain evidence="7 8">CBS 113982</strain>
    </source>
</reference>
<accession>A0A2K3QLF0</accession>
<keyword evidence="3" id="KW-0456">Lyase</keyword>
<dbReference type="STRING" id="45235.A0A2K3QLF0"/>
<dbReference type="InterPro" id="IPR027521">
    <property type="entry name" value="Usb1"/>
</dbReference>
<protein>
    <recommendedName>
        <fullName evidence="5">U6 snRNA phosphodiesterase</fullName>
        <ecNumber evidence="5">3.1.4.-</ecNumber>
    </recommendedName>
</protein>
<feature type="active site" description="Proton donor/acceptor" evidence="5">
    <location>
        <position position="256"/>
    </location>
</feature>
<feature type="compositionally biased region" description="Low complexity" evidence="6">
    <location>
        <begin position="32"/>
        <end position="48"/>
    </location>
</feature>
<dbReference type="GO" id="GO:0016829">
    <property type="term" value="F:lyase activity"/>
    <property type="evidence" value="ECO:0007669"/>
    <property type="project" value="UniProtKB-KW"/>
</dbReference>
<evidence type="ECO:0000313" key="8">
    <source>
        <dbReference type="Proteomes" id="UP000236621"/>
    </source>
</evidence>